<sequence>MSILDRQDDEDDFTGADEGSRSEIADVGVQIHRALQGHTCLVLKQVEVEHTKDLRALLQAESRQIAHYTHTPDINEEMATECCSYLLLLSNRNGRYDIDYNWATHASNYWIDKNIRYTDWDMTSSPEIIEYLAAVVREVNIEEGRIWSSNLAWQQMRNLRKLRVIEPTCPWETGKMDDFSDMIKLELLDLSRNRTMHVLPSLSDATNLKTLILDGCVGLEHVGPHGLPEALESFSFDAGSSENNNEAKISKISLIGCKNLDKFTFEKVVQLPRLEQLVLLGCKQLCAIVWWEERELKKLWIDTHGEEERELPPCSGSSSAISIIHYENYNGYAVLRDVRLVQSLVINRGHDYDPVISNLYLNLCKPGSRSEPQGPRVGSMAVTGLCNEHLVRYGPTISNPW</sequence>
<evidence type="ECO:0008006" key="3">
    <source>
        <dbReference type="Google" id="ProtNLM"/>
    </source>
</evidence>
<dbReference type="Gramene" id="TKW32609">
    <property type="protein sequence ID" value="TKW32609"/>
    <property type="gene ID" value="SEVIR_2G178600v2"/>
</dbReference>
<reference evidence="1" key="1">
    <citation type="submission" date="2019-03" db="EMBL/GenBank/DDBJ databases">
        <title>WGS assembly of Setaria viridis.</title>
        <authorList>
            <person name="Huang P."/>
            <person name="Jenkins J."/>
            <person name="Grimwood J."/>
            <person name="Barry K."/>
            <person name="Healey A."/>
            <person name="Mamidi S."/>
            <person name="Sreedasyam A."/>
            <person name="Shu S."/>
            <person name="Feldman M."/>
            <person name="Wu J."/>
            <person name="Yu Y."/>
            <person name="Chen C."/>
            <person name="Johnson J."/>
            <person name="Rokhsar D."/>
            <person name="Baxter I."/>
            <person name="Schmutz J."/>
            <person name="Brutnell T."/>
            <person name="Kellogg E."/>
        </authorList>
    </citation>
    <scope>NUCLEOTIDE SEQUENCE [LARGE SCALE GENOMIC DNA]</scope>
</reference>
<protein>
    <recommendedName>
        <fullName evidence="3">NB-ARC domain-containing protein</fullName>
    </recommendedName>
</protein>
<dbReference type="Proteomes" id="UP000298652">
    <property type="component" value="Chromosome 2"/>
</dbReference>
<dbReference type="Gene3D" id="3.80.10.10">
    <property type="entry name" value="Ribonuclease Inhibitor"/>
    <property type="match status" value="1"/>
</dbReference>
<accession>A0A4U6VX69</accession>
<name>A0A4U6VX69_SETVI</name>
<dbReference type="SUPFAM" id="SSF52058">
    <property type="entry name" value="L domain-like"/>
    <property type="match status" value="1"/>
</dbReference>
<dbReference type="InterPro" id="IPR032675">
    <property type="entry name" value="LRR_dom_sf"/>
</dbReference>
<dbReference type="EMBL" id="CM016553">
    <property type="protein sequence ID" value="TKW32609.1"/>
    <property type="molecule type" value="Genomic_DNA"/>
</dbReference>
<dbReference type="AlphaFoldDB" id="A0A4U6VX69"/>
<keyword evidence="2" id="KW-1185">Reference proteome</keyword>
<gene>
    <name evidence="1" type="ORF">SEVIR_2G178600v2</name>
</gene>
<evidence type="ECO:0000313" key="2">
    <source>
        <dbReference type="Proteomes" id="UP000298652"/>
    </source>
</evidence>
<organism evidence="1 2">
    <name type="scientific">Setaria viridis</name>
    <name type="common">Green bristlegrass</name>
    <name type="synonym">Setaria italica subsp. viridis</name>
    <dbReference type="NCBI Taxonomy" id="4556"/>
    <lineage>
        <taxon>Eukaryota</taxon>
        <taxon>Viridiplantae</taxon>
        <taxon>Streptophyta</taxon>
        <taxon>Embryophyta</taxon>
        <taxon>Tracheophyta</taxon>
        <taxon>Spermatophyta</taxon>
        <taxon>Magnoliopsida</taxon>
        <taxon>Liliopsida</taxon>
        <taxon>Poales</taxon>
        <taxon>Poaceae</taxon>
        <taxon>PACMAD clade</taxon>
        <taxon>Panicoideae</taxon>
        <taxon>Panicodae</taxon>
        <taxon>Paniceae</taxon>
        <taxon>Cenchrinae</taxon>
        <taxon>Setaria</taxon>
    </lineage>
</organism>
<evidence type="ECO:0000313" key="1">
    <source>
        <dbReference type="EMBL" id="TKW32609.1"/>
    </source>
</evidence>
<proteinExistence type="predicted"/>